<comment type="caution">
    <text evidence="2">The sequence shown here is derived from an EMBL/GenBank/DDBJ whole genome shotgun (WGS) entry which is preliminary data.</text>
</comment>
<feature type="non-terminal residue" evidence="2">
    <location>
        <position position="1"/>
    </location>
</feature>
<name>X0SQ54_9ZZZZ</name>
<sequence>DNDTDATNGYVGFQVRLNHSDGLTRNERADTGELDGFWPECAPPGFAVENAGIGTYGGACMSGFMPPVAESTFTGKVMEVDYDCTASPSAGHTVTMVHEAPGASYIMDDASPGQAVVDPDASETLTINCNEPTPGAVGGIIEMQVDGSDAPASAADGSGSSSPLYAALAGAAAAGALAVVAGAWYARRRWLSTNSQHGKR</sequence>
<evidence type="ECO:0000313" key="2">
    <source>
        <dbReference type="EMBL" id="GAF77997.1"/>
    </source>
</evidence>
<reference evidence="2" key="1">
    <citation type="journal article" date="2014" name="Front. Microbiol.">
        <title>High frequency of phylogenetically diverse reductive dehalogenase-homologous genes in deep subseafloor sedimentary metagenomes.</title>
        <authorList>
            <person name="Kawai M."/>
            <person name="Futagami T."/>
            <person name="Toyoda A."/>
            <person name="Takaki Y."/>
            <person name="Nishi S."/>
            <person name="Hori S."/>
            <person name="Arai W."/>
            <person name="Tsubouchi T."/>
            <person name="Morono Y."/>
            <person name="Uchiyama I."/>
            <person name="Ito T."/>
            <person name="Fujiyama A."/>
            <person name="Inagaki F."/>
            <person name="Takami H."/>
        </authorList>
    </citation>
    <scope>NUCLEOTIDE SEQUENCE</scope>
    <source>
        <strain evidence="2">Expedition CK06-06</strain>
    </source>
</reference>
<keyword evidence="1" id="KW-0472">Membrane</keyword>
<gene>
    <name evidence="2" type="ORF">S01H1_06027</name>
</gene>
<organism evidence="2">
    <name type="scientific">marine sediment metagenome</name>
    <dbReference type="NCBI Taxonomy" id="412755"/>
    <lineage>
        <taxon>unclassified sequences</taxon>
        <taxon>metagenomes</taxon>
        <taxon>ecological metagenomes</taxon>
    </lineage>
</organism>
<evidence type="ECO:0000256" key="1">
    <source>
        <dbReference type="SAM" id="Phobius"/>
    </source>
</evidence>
<dbReference type="AlphaFoldDB" id="X0SQ54"/>
<feature type="transmembrane region" description="Helical" evidence="1">
    <location>
        <begin position="164"/>
        <end position="186"/>
    </location>
</feature>
<keyword evidence="1" id="KW-1133">Transmembrane helix</keyword>
<accession>X0SQ54</accession>
<protein>
    <submittedName>
        <fullName evidence="2">Uncharacterized protein</fullName>
    </submittedName>
</protein>
<dbReference type="EMBL" id="BARS01003127">
    <property type="protein sequence ID" value="GAF77997.1"/>
    <property type="molecule type" value="Genomic_DNA"/>
</dbReference>
<keyword evidence="1" id="KW-0812">Transmembrane</keyword>
<proteinExistence type="predicted"/>